<dbReference type="AlphaFoldDB" id="E0DIR5"/>
<proteinExistence type="predicted"/>
<organism evidence="1 2">
    <name type="scientific">Corynebacterium matruchotii ATCC 14266</name>
    <dbReference type="NCBI Taxonomy" id="553207"/>
    <lineage>
        <taxon>Bacteria</taxon>
        <taxon>Bacillati</taxon>
        <taxon>Actinomycetota</taxon>
        <taxon>Actinomycetes</taxon>
        <taxon>Mycobacteriales</taxon>
        <taxon>Corynebacteriaceae</taxon>
        <taxon>Corynebacterium</taxon>
    </lineage>
</organism>
<evidence type="ECO:0000313" key="1">
    <source>
        <dbReference type="EMBL" id="EFM47870.1"/>
    </source>
</evidence>
<comment type="caution">
    <text evidence="1">The sequence shown here is derived from an EMBL/GenBank/DDBJ whole genome shotgun (WGS) entry which is preliminary data.</text>
</comment>
<accession>E0DIR5</accession>
<protein>
    <submittedName>
        <fullName evidence="1">Uncharacterized protein</fullName>
    </submittedName>
</protein>
<keyword evidence="2" id="KW-1185">Reference proteome</keyword>
<gene>
    <name evidence="1" type="ORF">HMPREF0299_5580</name>
</gene>
<dbReference type="EMBL" id="ACSH02000008">
    <property type="protein sequence ID" value="EFM47870.1"/>
    <property type="molecule type" value="Genomic_DNA"/>
</dbReference>
<dbReference type="Proteomes" id="UP000004218">
    <property type="component" value="Unassembled WGS sequence"/>
</dbReference>
<name>E0DIR5_9CORY</name>
<evidence type="ECO:0000313" key="2">
    <source>
        <dbReference type="Proteomes" id="UP000004218"/>
    </source>
</evidence>
<reference evidence="1" key="1">
    <citation type="submission" date="2010-08" db="EMBL/GenBank/DDBJ databases">
        <authorList>
            <person name="Harkins D.M."/>
            <person name="Madupu R."/>
            <person name="Durkin A.S."/>
            <person name="Torralba M."/>
            <person name="Methe B."/>
            <person name="Sutton G.G."/>
            <person name="Nelson K.E."/>
        </authorList>
    </citation>
    <scope>NUCLEOTIDE SEQUENCE [LARGE SCALE GENOMIC DNA]</scope>
    <source>
        <strain evidence="1">ATCC 14266</strain>
    </source>
</reference>
<sequence>MKTPINKEWEYLLVGKAVGAGLPRLGGSKTTTIKDYKRESTVAERGQSKFVKVPLD</sequence>